<accession>A0AAX2DC84</accession>
<name>A0AAX2DC84_9PSED</name>
<evidence type="ECO:0000313" key="2">
    <source>
        <dbReference type="Proteomes" id="UP000183772"/>
    </source>
</evidence>
<reference evidence="1 2" key="1">
    <citation type="submission" date="2016-10" db="EMBL/GenBank/DDBJ databases">
        <authorList>
            <person name="Varghese N."/>
            <person name="Submissions S."/>
        </authorList>
    </citation>
    <scope>NUCLEOTIDE SEQUENCE [LARGE SCALE GENOMIC DNA]</scope>
    <source>
        <strain evidence="1 2">DSM 16733</strain>
    </source>
</reference>
<dbReference type="GeneID" id="76212989"/>
<dbReference type="RefSeq" id="WP_047700857.1">
    <property type="nucleotide sequence ID" value="NZ_CP046874.1"/>
</dbReference>
<keyword evidence="2" id="KW-1185">Reference proteome</keyword>
<gene>
    <name evidence="1" type="ORF">SAMN05216476_2845</name>
</gene>
<dbReference type="AlphaFoldDB" id="A0AAX2DC84"/>
<dbReference type="Proteomes" id="UP000183772">
    <property type="component" value="Chromosome I"/>
</dbReference>
<protein>
    <recommendedName>
        <fullName evidence="3">Ig-like domain-containing protein</fullName>
    </recommendedName>
</protein>
<proteinExistence type="predicted"/>
<evidence type="ECO:0000313" key="1">
    <source>
        <dbReference type="EMBL" id="SDU52726.1"/>
    </source>
</evidence>
<evidence type="ECO:0008006" key="3">
    <source>
        <dbReference type="Google" id="ProtNLM"/>
    </source>
</evidence>
<sequence length="652" mass="71494">MNDQTKSKLTSAQAREAYNTWYLHERAEQPAAVLLPINIPDYFPQYPEYINYIPRALQEDNLELTVPEWPEPAQTSEIDTLMIYVRRKGSADWGDPTDIHDIPGPFDSDDFPYPTTVSASAFAEEGTYELKYTVTIASGDTSGSVEAEFVIDKTPPNDNQSSARLEFRDQVAKDRGLTKAYLDSVSSTGVPLIIPPYSGARNQDAIEVYALLEEDLVPYNVFDDEIPNNRIIFIPVIFLMGKEDGLLAFKFKLKDIVGNIGPFSDPLETHLLLRPDPVGPFNPLRVPLAEDAKTLIDLADVRTGVRALVPLYTNPGPNDRIYLTWGTQTATFPHKVGISPTNPIIIDVSDAELIIPDYGAATGEKPTAVTYQIKRGYDVYDADSALNIKVDLSQVIDPSILPRVLVRGGGAAPEDDKLLETDKGLNATATFTVPPGLVGVDWARLYWGDLPDYVAEVSPVPAVGADVEFDVPWTDIEQVPGILIDVWYEVGVTGDNNPSPSPVTKVNVEEAVPIRLSEPEFLDARFVGTVWWINCSSWLGPDANLRLHIPPNPKLSAGQQMDIVVQGYSEFPPLNEVGTPWRKTITSLSESQVEDGFVEMVGPRTAHFSDLLGRRGALKVDYSVVVGTTTLSGTLTIRAASKDAAGLCPINP</sequence>
<dbReference type="EMBL" id="LT629790">
    <property type="protein sequence ID" value="SDU52726.1"/>
    <property type="molecule type" value="Genomic_DNA"/>
</dbReference>
<organism evidence="1 2">
    <name type="scientific">Pseudomonas mediterranea</name>
    <dbReference type="NCBI Taxonomy" id="183795"/>
    <lineage>
        <taxon>Bacteria</taxon>
        <taxon>Pseudomonadati</taxon>
        <taxon>Pseudomonadota</taxon>
        <taxon>Gammaproteobacteria</taxon>
        <taxon>Pseudomonadales</taxon>
        <taxon>Pseudomonadaceae</taxon>
        <taxon>Pseudomonas</taxon>
    </lineage>
</organism>